<dbReference type="EMBL" id="JBJHZX010000011">
    <property type="protein sequence ID" value="MFL0195699.1"/>
    <property type="molecule type" value="Genomic_DNA"/>
</dbReference>
<dbReference type="PANTHER" id="PTHR45896:SF1">
    <property type="entry name" value="N-ALPHA-ACETYLTRANSFERASE 30"/>
    <property type="match status" value="1"/>
</dbReference>
<reference evidence="5 6" key="1">
    <citation type="submission" date="2024-11" db="EMBL/GenBank/DDBJ databases">
        <authorList>
            <person name="Heng Y.C."/>
            <person name="Lim A.C.H."/>
            <person name="Lee J.K.Y."/>
            <person name="Kittelmann S."/>
        </authorList>
    </citation>
    <scope>NUCLEOTIDE SEQUENCE [LARGE SCALE GENOMIC DNA]</scope>
    <source>
        <strain evidence="5 6">WILCCON 0269</strain>
    </source>
</reference>
<dbReference type="Gene3D" id="3.40.630.30">
    <property type="match status" value="1"/>
</dbReference>
<feature type="domain" description="N-acetyltransferase" evidence="4">
    <location>
        <begin position="1"/>
        <end position="143"/>
    </location>
</feature>
<evidence type="ECO:0000313" key="6">
    <source>
        <dbReference type="Proteomes" id="UP001623660"/>
    </source>
</evidence>
<dbReference type="PIRSF" id="PIRSF037663">
    <property type="entry name" value="Acetyltransf_GNAT_prd"/>
    <property type="match status" value="1"/>
</dbReference>
<dbReference type="PROSITE" id="PS51186">
    <property type="entry name" value="GNAT"/>
    <property type="match status" value="1"/>
</dbReference>
<dbReference type="PANTHER" id="PTHR45896">
    <property type="entry name" value="N-ALPHA-ACETYLTRANSFERASE 30"/>
    <property type="match status" value="1"/>
</dbReference>
<dbReference type="RefSeq" id="WP_406791817.1">
    <property type="nucleotide sequence ID" value="NZ_JBJHZX010000011.1"/>
</dbReference>
<organism evidence="5 6">
    <name type="scientific">Candidatus Clostridium eludens</name>
    <dbReference type="NCBI Taxonomy" id="3381663"/>
    <lineage>
        <taxon>Bacteria</taxon>
        <taxon>Bacillati</taxon>
        <taxon>Bacillota</taxon>
        <taxon>Clostridia</taxon>
        <taxon>Eubacteriales</taxon>
        <taxon>Clostridiaceae</taxon>
        <taxon>Clostridium</taxon>
    </lineage>
</organism>
<dbReference type="SUPFAM" id="SSF55729">
    <property type="entry name" value="Acyl-CoA N-acyltransferases (Nat)"/>
    <property type="match status" value="1"/>
</dbReference>
<evidence type="ECO:0000313" key="5">
    <source>
        <dbReference type="EMBL" id="MFL0195699.1"/>
    </source>
</evidence>
<proteinExistence type="inferred from homology"/>
<accession>A0ABW8SKI8</accession>
<gene>
    <name evidence="5" type="ORF">ACJDU8_09010</name>
</gene>
<evidence type="ECO:0000256" key="2">
    <source>
        <dbReference type="ARBA" id="ARBA00023315"/>
    </source>
</evidence>
<evidence type="ECO:0000256" key="3">
    <source>
        <dbReference type="ARBA" id="ARBA00024025"/>
    </source>
</evidence>
<evidence type="ECO:0000259" key="4">
    <source>
        <dbReference type="PROSITE" id="PS51186"/>
    </source>
</evidence>
<dbReference type="GO" id="GO:0016746">
    <property type="term" value="F:acyltransferase activity"/>
    <property type="evidence" value="ECO:0007669"/>
    <property type="project" value="UniProtKB-KW"/>
</dbReference>
<keyword evidence="1 5" id="KW-0808">Transferase</keyword>
<comment type="caution">
    <text evidence="5">The sequence shown here is derived from an EMBL/GenBank/DDBJ whole genome shotgun (WGS) entry which is preliminary data.</text>
</comment>
<protein>
    <submittedName>
        <fullName evidence="5">GNAT family N-acetyltransferase</fullName>
        <ecNumber evidence="5">2.3.1.-</ecNumber>
    </submittedName>
</protein>
<dbReference type="InterPro" id="IPR044542">
    <property type="entry name" value="NAA30-like"/>
</dbReference>
<dbReference type="InterPro" id="IPR000182">
    <property type="entry name" value="GNAT_dom"/>
</dbReference>
<keyword evidence="6" id="KW-1185">Reference proteome</keyword>
<sequence length="143" mass="16241">MQIRTMTIDDYEEVYQLWTNTPGMGMRSVDDSKEGIEKYLNRNPETCFIAEFENKIIGVILSGHDGRRGYIHHTAVNATVRKQGIGTALVNAATEALKKQGINKVALVAFRTNKLGNSFWKALGFEYRNDLVYRNKNLNDNNI</sequence>
<keyword evidence="2 5" id="KW-0012">Acyltransferase</keyword>
<dbReference type="InterPro" id="IPR017255">
    <property type="entry name" value="AcTrfase_GNAT_prd"/>
</dbReference>
<dbReference type="Pfam" id="PF00583">
    <property type="entry name" value="Acetyltransf_1"/>
    <property type="match status" value="1"/>
</dbReference>
<dbReference type="Proteomes" id="UP001623660">
    <property type="component" value="Unassembled WGS sequence"/>
</dbReference>
<comment type="similarity">
    <text evidence="3">Belongs to the acetyltransferase family. MAK3 subfamily.</text>
</comment>
<evidence type="ECO:0000256" key="1">
    <source>
        <dbReference type="ARBA" id="ARBA00022679"/>
    </source>
</evidence>
<dbReference type="InterPro" id="IPR016181">
    <property type="entry name" value="Acyl_CoA_acyltransferase"/>
</dbReference>
<name>A0ABW8SKI8_9CLOT</name>
<dbReference type="CDD" id="cd04301">
    <property type="entry name" value="NAT_SF"/>
    <property type="match status" value="1"/>
</dbReference>
<dbReference type="EC" id="2.3.1.-" evidence="5"/>